<name>A0A0U2ZC37_9GAMM</name>
<dbReference type="AlphaFoldDB" id="A0A0U2ZC37"/>
<sequence>MIKVHPNQILFVIDAFVSHPQLFTCLNQAGDLSLQFTSPFRGAMPPVVMAASIPANPPFGKPMTEFKWA</sequence>
<proteinExistence type="predicted"/>
<dbReference type="KEGG" id="prr:AT705_20545"/>
<organism evidence="1 2">
    <name type="scientific">Pseudoalteromonas rubra</name>
    <dbReference type="NCBI Taxonomy" id="43658"/>
    <lineage>
        <taxon>Bacteria</taxon>
        <taxon>Pseudomonadati</taxon>
        <taxon>Pseudomonadota</taxon>
        <taxon>Gammaproteobacteria</taxon>
        <taxon>Alteromonadales</taxon>
        <taxon>Pseudoalteromonadaceae</taxon>
        <taxon>Pseudoalteromonas</taxon>
    </lineage>
</organism>
<protein>
    <submittedName>
        <fullName evidence="1">Uncharacterized protein</fullName>
    </submittedName>
</protein>
<dbReference type="Proteomes" id="UP000069015">
    <property type="component" value="Chromosome 2"/>
</dbReference>
<accession>A0A0U2ZC37</accession>
<evidence type="ECO:0000313" key="2">
    <source>
        <dbReference type="Proteomes" id="UP000069015"/>
    </source>
</evidence>
<gene>
    <name evidence="1" type="ORF">AT705_20545</name>
</gene>
<evidence type="ECO:0000313" key="1">
    <source>
        <dbReference type="EMBL" id="ALU45345.1"/>
    </source>
</evidence>
<reference evidence="1 2" key="1">
    <citation type="submission" date="2015-12" db="EMBL/GenBank/DDBJ databases">
        <title>Complete genome sequence of Pseudoalteromonas rubra SCSIO 6842, harboring a conjugative plasmid.</title>
        <authorList>
            <person name="Li B."/>
            <person name="Wang X."/>
        </authorList>
    </citation>
    <scope>NUCLEOTIDE SEQUENCE [LARGE SCALE GENOMIC DNA]</scope>
    <source>
        <strain evidence="1 2">SCSIO 6842</strain>
    </source>
</reference>
<dbReference type="EMBL" id="CP013612">
    <property type="protein sequence ID" value="ALU45345.1"/>
    <property type="molecule type" value="Genomic_DNA"/>
</dbReference>